<organism evidence="2 5">
    <name type="scientific">Natronoglomus mannanivorans</name>
    <dbReference type="NCBI Taxonomy" id="2979990"/>
    <lineage>
        <taxon>Archaea</taxon>
        <taxon>Methanobacteriati</taxon>
        <taxon>Methanobacteriota</taxon>
        <taxon>Stenosarchaea group</taxon>
        <taxon>Halobacteria</taxon>
        <taxon>Halobacteriales</taxon>
        <taxon>Natrialbaceae</taxon>
        <taxon>Natronoglomus</taxon>
    </lineage>
</organism>
<comment type="caution">
    <text evidence="2">The sequence shown here is derived from an EMBL/GenBank/DDBJ whole genome shotgun (WGS) entry which is preliminary data.</text>
</comment>
<evidence type="ECO:0000313" key="4">
    <source>
        <dbReference type="Proteomes" id="UP001320972"/>
    </source>
</evidence>
<accession>A0AAP2YY43</accession>
<evidence type="ECO:0000313" key="3">
    <source>
        <dbReference type="EMBL" id="MCU4973739.1"/>
    </source>
</evidence>
<dbReference type="Proteomes" id="UP001321018">
    <property type="component" value="Unassembled WGS sequence"/>
</dbReference>
<sequence length="120" mass="13357">MTASQLPKRDRRYDLLAAPRRRHLLSLLCEHDRLNLEVLTVELTAREIGVVDGSVPADARRRVRIALVHNHLPRLADHDLVAYDLQTGTIVPAEGFDALEPTVERLCDRSSTASEPAASD</sequence>
<reference evidence="2 4" key="1">
    <citation type="submission" date="2022-09" db="EMBL/GenBank/DDBJ databases">
        <title>Enrichment on poylsaccharides allowed isolation of novel metabolic and taxonomic groups of Haloarchaea.</title>
        <authorList>
            <person name="Sorokin D.Y."/>
            <person name="Elcheninov A.G."/>
            <person name="Khizhniak T.V."/>
            <person name="Kolganova T.V."/>
            <person name="Kublanov I.V."/>
        </authorList>
    </citation>
    <scope>NUCLEOTIDE SEQUENCE</scope>
    <source>
        <strain evidence="3 4">AArc-m2/3/4</strain>
        <strain evidence="2">AArc-xg1-1</strain>
    </source>
</reference>
<keyword evidence="4" id="KW-1185">Reference proteome</keyword>
<dbReference type="EMBL" id="JAOPKB010000007">
    <property type="protein sequence ID" value="MCU4973739.1"/>
    <property type="molecule type" value="Genomic_DNA"/>
</dbReference>
<dbReference type="Proteomes" id="UP001320972">
    <property type="component" value="Unassembled WGS sequence"/>
</dbReference>
<proteinExistence type="predicted"/>
<feature type="domain" description="DUF7344" evidence="1">
    <location>
        <begin position="13"/>
        <end position="90"/>
    </location>
</feature>
<evidence type="ECO:0000313" key="5">
    <source>
        <dbReference type="Proteomes" id="UP001321018"/>
    </source>
</evidence>
<name>A0AAP2YY43_9EURY</name>
<dbReference type="EMBL" id="JAOPKA010000003">
    <property type="protein sequence ID" value="MCU4740938.1"/>
    <property type="molecule type" value="Genomic_DNA"/>
</dbReference>
<gene>
    <name evidence="3" type="ORF">OB955_13440</name>
    <name evidence="2" type="ORF">OB960_05930</name>
</gene>
<dbReference type="AlphaFoldDB" id="A0AAP2YY43"/>
<dbReference type="RefSeq" id="WP_338002780.1">
    <property type="nucleotide sequence ID" value="NZ_JAOPKA010000003.1"/>
</dbReference>
<dbReference type="Pfam" id="PF24035">
    <property type="entry name" value="DUF7344"/>
    <property type="match status" value="1"/>
</dbReference>
<evidence type="ECO:0000259" key="1">
    <source>
        <dbReference type="Pfam" id="PF24035"/>
    </source>
</evidence>
<protein>
    <recommendedName>
        <fullName evidence="1">DUF7344 domain-containing protein</fullName>
    </recommendedName>
</protein>
<dbReference type="InterPro" id="IPR055768">
    <property type="entry name" value="DUF7344"/>
</dbReference>
<evidence type="ECO:0000313" key="2">
    <source>
        <dbReference type="EMBL" id="MCU4740938.1"/>
    </source>
</evidence>